<feature type="transmembrane region" description="Helical" evidence="3">
    <location>
        <begin position="202"/>
        <end position="219"/>
    </location>
</feature>
<feature type="transmembrane region" description="Helical" evidence="3">
    <location>
        <begin position="391"/>
        <end position="409"/>
    </location>
</feature>
<evidence type="ECO:0000313" key="4">
    <source>
        <dbReference type="EMBL" id="NEN24776.1"/>
    </source>
</evidence>
<dbReference type="PANTHER" id="PTHR38434:SF1">
    <property type="entry name" value="BLL2549 PROTEIN"/>
    <property type="match status" value="1"/>
</dbReference>
<protein>
    <submittedName>
        <fullName evidence="4">DUF2339 domain-containing protein</fullName>
    </submittedName>
</protein>
<feature type="transmembrane region" description="Helical" evidence="3">
    <location>
        <begin position="475"/>
        <end position="497"/>
    </location>
</feature>
<name>A0A7K3WTH0_9FLAO</name>
<feature type="region of interest" description="Disordered" evidence="2">
    <location>
        <begin position="72"/>
        <end position="100"/>
    </location>
</feature>
<organism evidence="4 5">
    <name type="scientific">Cryomorpha ignava</name>
    <dbReference type="NCBI Taxonomy" id="101383"/>
    <lineage>
        <taxon>Bacteria</taxon>
        <taxon>Pseudomonadati</taxon>
        <taxon>Bacteroidota</taxon>
        <taxon>Flavobacteriia</taxon>
        <taxon>Flavobacteriales</taxon>
        <taxon>Cryomorphaceae</taxon>
        <taxon>Cryomorpha</taxon>
    </lineage>
</organism>
<evidence type="ECO:0000256" key="1">
    <source>
        <dbReference type="SAM" id="Coils"/>
    </source>
</evidence>
<evidence type="ECO:0000256" key="2">
    <source>
        <dbReference type="SAM" id="MobiDB-lite"/>
    </source>
</evidence>
<feature type="transmembrane region" description="Helical" evidence="3">
    <location>
        <begin position="415"/>
        <end position="431"/>
    </location>
</feature>
<feature type="compositionally biased region" description="Basic and acidic residues" evidence="2">
    <location>
        <begin position="72"/>
        <end position="84"/>
    </location>
</feature>
<dbReference type="InterPro" id="IPR019286">
    <property type="entry name" value="DUF2339_TM"/>
</dbReference>
<dbReference type="PANTHER" id="PTHR38434">
    <property type="entry name" value="BLL2549 PROTEIN"/>
    <property type="match status" value="1"/>
</dbReference>
<dbReference type="EMBL" id="JAAGVY010000032">
    <property type="protein sequence ID" value="NEN24776.1"/>
    <property type="molecule type" value="Genomic_DNA"/>
</dbReference>
<feature type="transmembrane region" description="Helical" evidence="3">
    <location>
        <begin position="365"/>
        <end position="382"/>
    </location>
</feature>
<feature type="non-terminal residue" evidence="4">
    <location>
        <position position="522"/>
    </location>
</feature>
<evidence type="ECO:0000256" key="3">
    <source>
        <dbReference type="SAM" id="Phobius"/>
    </source>
</evidence>
<feature type="transmembrane region" description="Helical" evidence="3">
    <location>
        <begin position="249"/>
        <end position="268"/>
    </location>
</feature>
<dbReference type="Pfam" id="PF10101">
    <property type="entry name" value="DUF2339"/>
    <property type="match status" value="1"/>
</dbReference>
<dbReference type="RefSeq" id="WP_163286167.1">
    <property type="nucleotide sequence ID" value="NZ_JAAGVY010000032.1"/>
</dbReference>
<comment type="caution">
    <text evidence="4">The sequence shown here is derived from an EMBL/GenBank/DDBJ whole genome shotgun (WGS) entry which is preliminary data.</text>
</comment>
<dbReference type="AlphaFoldDB" id="A0A7K3WTH0"/>
<keyword evidence="5" id="KW-1185">Reference proteome</keyword>
<keyword evidence="1" id="KW-0175">Coiled coil</keyword>
<gene>
    <name evidence="4" type="ORF">G3O08_14820</name>
</gene>
<sequence length="522" mass="58842">MTDKESQLSKILSELNRLSDQQEKVTIELHELQEEVSRLLYSKSSEAEGKRIVEKPVEIDEIEKPISSVIEPDKPQFTDQKQEVQKPASPEIMSHEDSVTKKPQKKSDLEKFIGENLINKIGIIITVIGVSIGAKYSIEHDLISPLTRIILGYLAGVTLIGIGMKLKKNYHNYSAVLVSGAMAIMYFITFAAFNFYGLFPKGLAFALMLVFTGFTVFAALQYSQQVIALIGLVGAYGVPFLLSDGTGDVRILFLYIAIINIGILIISFKRYWKPVYYTAFVLTWLIFLGWFTNSYDSTIHFATALIFDACFFATFYATFMAYKLIRNEKFTGESVALLLLNSFIFYGVGYAILDSTTAESQFLGIFTALNAVIHFAVSMVLYKRQQVDKNLFFLVSGLVLVFITLTIPVQLDGNWVTIIWSAEAALLFWIGRTKAIPVYEKLAYPLMVLAFFSILHDWSFTIVDYRSGTDANVMPIFNIRFLTSAIFLACFGFIIWLSRKGNYQPAWPKGTNLNTLLSYVIP</sequence>
<feature type="coiled-coil region" evidence="1">
    <location>
        <begin position="1"/>
        <end position="35"/>
    </location>
</feature>
<keyword evidence="3" id="KW-1133">Transmembrane helix</keyword>
<feature type="transmembrane region" description="Helical" evidence="3">
    <location>
        <begin position="443"/>
        <end position="463"/>
    </location>
</feature>
<proteinExistence type="predicted"/>
<keyword evidence="3" id="KW-0812">Transmembrane</keyword>
<dbReference type="Proteomes" id="UP000486602">
    <property type="component" value="Unassembled WGS sequence"/>
</dbReference>
<feature type="transmembrane region" description="Helical" evidence="3">
    <location>
        <begin position="175"/>
        <end position="196"/>
    </location>
</feature>
<evidence type="ECO:0000313" key="5">
    <source>
        <dbReference type="Proteomes" id="UP000486602"/>
    </source>
</evidence>
<feature type="transmembrane region" description="Helical" evidence="3">
    <location>
        <begin position="226"/>
        <end position="243"/>
    </location>
</feature>
<feature type="transmembrane region" description="Helical" evidence="3">
    <location>
        <begin position="142"/>
        <end position="163"/>
    </location>
</feature>
<feature type="transmembrane region" description="Helical" evidence="3">
    <location>
        <begin position="117"/>
        <end position="136"/>
    </location>
</feature>
<accession>A0A7K3WTH0</accession>
<feature type="transmembrane region" description="Helical" evidence="3">
    <location>
        <begin position="299"/>
        <end position="322"/>
    </location>
</feature>
<feature type="transmembrane region" description="Helical" evidence="3">
    <location>
        <begin position="275"/>
        <end position="293"/>
    </location>
</feature>
<keyword evidence="3" id="KW-0472">Membrane</keyword>
<reference evidence="4 5" key="1">
    <citation type="submission" date="2020-02" db="EMBL/GenBank/DDBJ databases">
        <title>Out from the shadows clarifying the taxonomy of the family Cryomorphaceae and related taxa by utilizing the GTDB taxonomic framework.</title>
        <authorList>
            <person name="Bowman J.P."/>
        </authorList>
    </citation>
    <scope>NUCLEOTIDE SEQUENCE [LARGE SCALE GENOMIC DNA]</scope>
    <source>
        <strain evidence="4 5">QSSC 1-22</strain>
    </source>
</reference>
<feature type="transmembrane region" description="Helical" evidence="3">
    <location>
        <begin position="334"/>
        <end position="353"/>
    </location>
</feature>